<accession>A0A1A9ZAE6</accession>
<sequence>MFHEYSKGIKNNNKAKLNRPIKSCAKRELNCDTNCVAKNILESMESHLSKIDHLYSKLFSIPIYVLLPSEWGHVKESTERDEEEQKEKVQELKQEFPQNSLMLASLKLKKAKYDALKDICEDEMAAQLLQQNFI</sequence>
<dbReference type="EnsemblMetazoa" id="GPAI008548-RA">
    <property type="protein sequence ID" value="GPAI008548-PA"/>
    <property type="gene ID" value="GPAI008548"/>
</dbReference>
<dbReference type="STRING" id="7398.A0A1A9ZAE6"/>
<reference evidence="2" key="1">
    <citation type="submission" date="2014-03" db="EMBL/GenBank/DDBJ databases">
        <authorList>
            <person name="Aksoy S."/>
            <person name="Warren W."/>
            <person name="Wilson R.K."/>
        </authorList>
    </citation>
    <scope>NUCLEOTIDE SEQUENCE [LARGE SCALE GENOMIC DNA]</scope>
    <source>
        <strain evidence="2">IAEA</strain>
    </source>
</reference>
<evidence type="ECO:0000313" key="1">
    <source>
        <dbReference type="EnsemblMetazoa" id="GPAI008548-PA"/>
    </source>
</evidence>
<dbReference type="AlphaFoldDB" id="A0A1A9ZAE6"/>
<protein>
    <submittedName>
        <fullName evidence="1">Uncharacterized protein</fullName>
    </submittedName>
</protein>
<dbReference type="Proteomes" id="UP000092445">
    <property type="component" value="Unassembled WGS sequence"/>
</dbReference>
<proteinExistence type="predicted"/>
<organism evidence="1 2">
    <name type="scientific">Glossina pallidipes</name>
    <name type="common">Tsetse fly</name>
    <dbReference type="NCBI Taxonomy" id="7398"/>
    <lineage>
        <taxon>Eukaryota</taxon>
        <taxon>Metazoa</taxon>
        <taxon>Ecdysozoa</taxon>
        <taxon>Arthropoda</taxon>
        <taxon>Hexapoda</taxon>
        <taxon>Insecta</taxon>
        <taxon>Pterygota</taxon>
        <taxon>Neoptera</taxon>
        <taxon>Endopterygota</taxon>
        <taxon>Diptera</taxon>
        <taxon>Brachycera</taxon>
        <taxon>Muscomorpha</taxon>
        <taxon>Hippoboscoidea</taxon>
        <taxon>Glossinidae</taxon>
        <taxon>Glossina</taxon>
    </lineage>
</organism>
<keyword evidence="2" id="KW-1185">Reference proteome</keyword>
<name>A0A1A9ZAE6_GLOPL</name>
<reference evidence="1" key="2">
    <citation type="submission" date="2020-05" db="UniProtKB">
        <authorList>
            <consortium name="EnsemblMetazoa"/>
        </authorList>
    </citation>
    <scope>IDENTIFICATION</scope>
    <source>
        <strain evidence="1">IAEA</strain>
    </source>
</reference>
<evidence type="ECO:0000313" key="2">
    <source>
        <dbReference type="Proteomes" id="UP000092445"/>
    </source>
</evidence>
<dbReference type="VEuPathDB" id="VectorBase:GPAI008548"/>